<dbReference type="SUPFAM" id="SSF144091">
    <property type="entry name" value="Rhomboid-like"/>
    <property type="match status" value="1"/>
</dbReference>
<feature type="transmembrane region" description="Helical" evidence="5">
    <location>
        <begin position="110"/>
        <end position="134"/>
    </location>
</feature>
<keyword evidence="8" id="KW-1185">Reference proteome</keyword>
<keyword evidence="2 5" id="KW-0812">Transmembrane</keyword>
<dbReference type="Proteomes" id="UP000480350">
    <property type="component" value="Unassembled WGS sequence"/>
</dbReference>
<dbReference type="Gene3D" id="1.20.1540.10">
    <property type="entry name" value="Rhomboid-like"/>
    <property type="match status" value="1"/>
</dbReference>
<dbReference type="PANTHER" id="PTHR43066">
    <property type="entry name" value="RHOMBOID-RELATED PROTEIN"/>
    <property type="match status" value="1"/>
</dbReference>
<keyword evidence="7" id="KW-0378">Hydrolase</keyword>
<evidence type="ECO:0000313" key="8">
    <source>
        <dbReference type="Proteomes" id="UP000480350"/>
    </source>
</evidence>
<evidence type="ECO:0000259" key="6">
    <source>
        <dbReference type="Pfam" id="PF01694"/>
    </source>
</evidence>
<gene>
    <name evidence="7" type="ORF">GQ651_12295</name>
</gene>
<evidence type="ECO:0000256" key="3">
    <source>
        <dbReference type="ARBA" id="ARBA00022989"/>
    </source>
</evidence>
<organism evidence="7 8">
    <name type="scientific">Kangsaoukella pontilimi</name>
    <dbReference type="NCBI Taxonomy" id="2691042"/>
    <lineage>
        <taxon>Bacteria</taxon>
        <taxon>Pseudomonadati</taxon>
        <taxon>Pseudomonadota</taxon>
        <taxon>Alphaproteobacteria</taxon>
        <taxon>Rhodobacterales</taxon>
        <taxon>Paracoccaceae</taxon>
        <taxon>Kangsaoukella</taxon>
    </lineage>
</organism>
<sequence>MSDREEMQPLVNPLPPAVAALALAIFAVEVVLSAGARGYVGGAGGVGWRLETIREFAFFAPVLEAMIETGQWPPEHLARFVTYPFVHYGFVHALMVIVFLLALGKLVGEVFGNFAVLVLFVACGAFGALVFAGLTGDPRPLVGGYPSVYGLIGAYTFLLWTSYGAAGQNQYRAFTLIGLLLGIQLVFGALFGGTYDWVAEIAGFAMGFALTPVLARGGFRRLLARLRQR</sequence>
<dbReference type="EMBL" id="WUPT01000002">
    <property type="protein sequence ID" value="MXQ08627.1"/>
    <property type="molecule type" value="Genomic_DNA"/>
</dbReference>
<feature type="transmembrane region" description="Helical" evidence="5">
    <location>
        <begin position="173"/>
        <end position="191"/>
    </location>
</feature>
<accession>A0A7C9IHH7</accession>
<evidence type="ECO:0000256" key="1">
    <source>
        <dbReference type="ARBA" id="ARBA00004141"/>
    </source>
</evidence>
<comment type="caution">
    <text evidence="7">The sequence shown here is derived from an EMBL/GenBank/DDBJ whole genome shotgun (WGS) entry which is preliminary data.</text>
</comment>
<dbReference type="GO" id="GO:0004252">
    <property type="term" value="F:serine-type endopeptidase activity"/>
    <property type="evidence" value="ECO:0007669"/>
    <property type="project" value="InterPro"/>
</dbReference>
<dbReference type="AlphaFoldDB" id="A0A7C9IHH7"/>
<protein>
    <submittedName>
        <fullName evidence="7">Rhomboid family intramembrane serine protease</fullName>
    </submittedName>
</protein>
<reference evidence="7 8" key="1">
    <citation type="submission" date="2019-12" db="EMBL/GenBank/DDBJ databases">
        <authorList>
            <person name="Lee S.D."/>
        </authorList>
    </citation>
    <scope>NUCLEOTIDE SEQUENCE [LARGE SCALE GENOMIC DNA]</scope>
    <source>
        <strain evidence="7 8">GH1-50</strain>
    </source>
</reference>
<feature type="domain" description="Peptidase S54 rhomboid" evidence="6">
    <location>
        <begin position="75"/>
        <end position="215"/>
    </location>
</feature>
<keyword evidence="7" id="KW-0645">Protease</keyword>
<comment type="subcellular location">
    <subcellularLocation>
        <location evidence="1">Membrane</location>
        <topology evidence="1">Multi-pass membrane protein</topology>
    </subcellularLocation>
</comment>
<dbReference type="GO" id="GO:0006508">
    <property type="term" value="P:proteolysis"/>
    <property type="evidence" value="ECO:0007669"/>
    <property type="project" value="UniProtKB-KW"/>
</dbReference>
<proteinExistence type="predicted"/>
<evidence type="ECO:0000256" key="5">
    <source>
        <dbReference type="SAM" id="Phobius"/>
    </source>
</evidence>
<feature type="transmembrane region" description="Helical" evidence="5">
    <location>
        <begin position="146"/>
        <end position="166"/>
    </location>
</feature>
<keyword evidence="3 5" id="KW-1133">Transmembrane helix</keyword>
<evidence type="ECO:0000313" key="7">
    <source>
        <dbReference type="EMBL" id="MXQ08627.1"/>
    </source>
</evidence>
<keyword evidence="4 5" id="KW-0472">Membrane</keyword>
<dbReference type="InterPro" id="IPR035952">
    <property type="entry name" value="Rhomboid-like_sf"/>
</dbReference>
<dbReference type="Pfam" id="PF01694">
    <property type="entry name" value="Rhomboid"/>
    <property type="match status" value="1"/>
</dbReference>
<feature type="transmembrane region" description="Helical" evidence="5">
    <location>
        <begin position="197"/>
        <end position="219"/>
    </location>
</feature>
<name>A0A7C9IHH7_9RHOB</name>
<feature type="transmembrane region" description="Helical" evidence="5">
    <location>
        <begin position="85"/>
        <end position="103"/>
    </location>
</feature>
<reference evidence="7 8" key="2">
    <citation type="submission" date="2020-03" db="EMBL/GenBank/DDBJ databases">
        <title>Kangsaoukella pontilimi gen. nov., sp. nov., a new member of the family Rhodobacteraceae isolated from a tidal mudflat.</title>
        <authorList>
            <person name="Kim I.S."/>
        </authorList>
    </citation>
    <scope>NUCLEOTIDE SEQUENCE [LARGE SCALE GENOMIC DNA]</scope>
    <source>
        <strain evidence="7 8">GH1-50</strain>
    </source>
</reference>
<dbReference type="RefSeq" id="WP_160764541.1">
    <property type="nucleotide sequence ID" value="NZ_WUPT01000002.1"/>
</dbReference>
<dbReference type="GO" id="GO:0016020">
    <property type="term" value="C:membrane"/>
    <property type="evidence" value="ECO:0007669"/>
    <property type="project" value="UniProtKB-SubCell"/>
</dbReference>
<evidence type="ECO:0000256" key="2">
    <source>
        <dbReference type="ARBA" id="ARBA00022692"/>
    </source>
</evidence>
<dbReference type="InterPro" id="IPR022764">
    <property type="entry name" value="Peptidase_S54_rhomboid_dom"/>
</dbReference>
<dbReference type="PANTHER" id="PTHR43066:SF11">
    <property type="entry name" value="PEPTIDASE S54 RHOMBOID DOMAIN-CONTAINING PROTEIN"/>
    <property type="match status" value="1"/>
</dbReference>
<evidence type="ECO:0000256" key="4">
    <source>
        <dbReference type="ARBA" id="ARBA00023136"/>
    </source>
</evidence>